<evidence type="ECO:0000256" key="1">
    <source>
        <dbReference type="ARBA" id="ARBA00023015"/>
    </source>
</evidence>
<dbReference type="PROSITE" id="PS50977">
    <property type="entry name" value="HTH_TETR_2"/>
    <property type="match status" value="1"/>
</dbReference>
<dbReference type="Proteomes" id="UP000749311">
    <property type="component" value="Unassembled WGS sequence"/>
</dbReference>
<dbReference type="EMBL" id="JAAMOZ010000005">
    <property type="protein sequence ID" value="NIH58751.1"/>
    <property type="molecule type" value="Genomic_DNA"/>
</dbReference>
<sequence length="260" mass="27847">MRQDERSERTRDLILSAAAGEICRRGFGLSSLSAIVSAANVNAGSVHYHFKTKLAIGAQIIHDEHAQWGEFLRVHQIPSRRGLISLAALGMLVAERALTNTRARAALVLATDRGAAYSGLPPQIPIWKTTVQALLFEAVALGQLRPEAAADEVAEAIVSAFIGYLEIHDCLRSDISEPSVRTASCIATITALRAGGIGDVAEVIEAAAQVADEFLEDRENVPTGNEQFRAYQPEFAAALRLRTLRLDPDGLIANEGVGGV</sequence>
<dbReference type="Gene3D" id="1.10.357.10">
    <property type="entry name" value="Tetracycline Repressor, domain 2"/>
    <property type="match status" value="1"/>
</dbReference>
<protein>
    <submittedName>
        <fullName evidence="6">AcrR family transcriptional regulator</fullName>
    </submittedName>
</protein>
<keyword evidence="2 4" id="KW-0238">DNA-binding</keyword>
<dbReference type="InterPro" id="IPR001647">
    <property type="entry name" value="HTH_TetR"/>
</dbReference>
<evidence type="ECO:0000259" key="5">
    <source>
        <dbReference type="PROSITE" id="PS50977"/>
    </source>
</evidence>
<feature type="DNA-binding region" description="H-T-H motif" evidence="4">
    <location>
        <begin position="31"/>
        <end position="50"/>
    </location>
</feature>
<dbReference type="RefSeq" id="WP_167171820.1">
    <property type="nucleotide sequence ID" value="NZ_BAAAOO010000006.1"/>
</dbReference>
<feature type="domain" description="HTH tetR-type" evidence="5">
    <location>
        <begin position="8"/>
        <end position="68"/>
    </location>
</feature>
<evidence type="ECO:0000256" key="4">
    <source>
        <dbReference type="PROSITE-ProRule" id="PRU00335"/>
    </source>
</evidence>
<dbReference type="InterPro" id="IPR050109">
    <property type="entry name" value="HTH-type_TetR-like_transc_reg"/>
</dbReference>
<dbReference type="SUPFAM" id="SSF48498">
    <property type="entry name" value="Tetracyclin repressor-like, C-terminal domain"/>
    <property type="match status" value="1"/>
</dbReference>
<dbReference type="InterPro" id="IPR036271">
    <property type="entry name" value="Tet_transcr_reg_TetR-rel_C_sf"/>
</dbReference>
<name>A0ABX0SPM1_9ACTN</name>
<dbReference type="PANTHER" id="PTHR30055">
    <property type="entry name" value="HTH-TYPE TRANSCRIPTIONAL REGULATOR RUTR"/>
    <property type="match status" value="1"/>
</dbReference>
<comment type="caution">
    <text evidence="6">The sequence shown here is derived from an EMBL/GenBank/DDBJ whole genome shotgun (WGS) entry which is preliminary data.</text>
</comment>
<evidence type="ECO:0000313" key="6">
    <source>
        <dbReference type="EMBL" id="NIH58751.1"/>
    </source>
</evidence>
<evidence type="ECO:0000313" key="7">
    <source>
        <dbReference type="Proteomes" id="UP000749311"/>
    </source>
</evidence>
<reference evidence="6 7" key="1">
    <citation type="submission" date="2020-02" db="EMBL/GenBank/DDBJ databases">
        <title>Sequencing the genomes of 1000 actinobacteria strains.</title>
        <authorList>
            <person name="Klenk H.-P."/>
        </authorList>
    </citation>
    <scope>NUCLEOTIDE SEQUENCE [LARGE SCALE GENOMIC DNA]</scope>
    <source>
        <strain evidence="6 7">DSM 19609</strain>
    </source>
</reference>
<dbReference type="InterPro" id="IPR009057">
    <property type="entry name" value="Homeodomain-like_sf"/>
</dbReference>
<keyword evidence="7" id="KW-1185">Reference proteome</keyword>
<organism evidence="6 7">
    <name type="scientific">Brooklawnia cerclae</name>
    <dbReference type="NCBI Taxonomy" id="349934"/>
    <lineage>
        <taxon>Bacteria</taxon>
        <taxon>Bacillati</taxon>
        <taxon>Actinomycetota</taxon>
        <taxon>Actinomycetes</taxon>
        <taxon>Propionibacteriales</taxon>
        <taxon>Propionibacteriaceae</taxon>
        <taxon>Brooklawnia</taxon>
    </lineage>
</organism>
<proteinExistence type="predicted"/>
<gene>
    <name evidence="6" type="ORF">FB473_003452</name>
</gene>
<keyword evidence="1" id="KW-0805">Transcription regulation</keyword>
<dbReference type="InterPro" id="IPR023772">
    <property type="entry name" value="DNA-bd_HTH_TetR-type_CS"/>
</dbReference>
<dbReference type="Pfam" id="PF00440">
    <property type="entry name" value="TetR_N"/>
    <property type="match status" value="1"/>
</dbReference>
<dbReference type="PANTHER" id="PTHR30055:SF234">
    <property type="entry name" value="HTH-TYPE TRANSCRIPTIONAL REGULATOR BETI"/>
    <property type="match status" value="1"/>
</dbReference>
<evidence type="ECO:0000256" key="3">
    <source>
        <dbReference type="ARBA" id="ARBA00023163"/>
    </source>
</evidence>
<dbReference type="SUPFAM" id="SSF46689">
    <property type="entry name" value="Homeodomain-like"/>
    <property type="match status" value="1"/>
</dbReference>
<dbReference type="PROSITE" id="PS01081">
    <property type="entry name" value="HTH_TETR_1"/>
    <property type="match status" value="1"/>
</dbReference>
<evidence type="ECO:0000256" key="2">
    <source>
        <dbReference type="ARBA" id="ARBA00023125"/>
    </source>
</evidence>
<accession>A0ABX0SPM1</accession>
<keyword evidence="3" id="KW-0804">Transcription</keyword>